<evidence type="ECO:0000313" key="1">
    <source>
        <dbReference type="EMBL" id="KAL0931744.1"/>
    </source>
</evidence>
<protein>
    <submittedName>
        <fullName evidence="1">Uncharacterized protein</fullName>
    </submittedName>
</protein>
<sequence length="1015" mass="112472">MQVLWSFWGYHSLLVFLHVGLTACQATGFDIGTFQQPSIHSRPKFRYWLPDASVDAAQVKADIASAISIGAGGVELVPYYNYGGTFGSAPAGVNWTETGFGTPSFRRVLKAALESHKETGALMDFALGPNQGQGVPAQASDEGLQWDLVPFSDMLPQNGVYNQVLPGWGSGKLIAAVTARVVFNETRTADNDHMSGSPVNATWSFLVLDNQELKEVTSEISKSTGHANLTLPSTNGSDYYRIFAFYETKPLHKNLEYSSGLNSSIWDNGSYVVDHFSARGAQVTIDFWEKNILVDDLKGLVKEAGNLVWEDSNEVPSHINWTPSIPDQFYARYQYSLTKYLPLLIFRQNNLLQQREAPGEFQCVLNTEDQGRGFINDYRSVLEDDYNEYLRTLANWANNELGLKFSTQPTYNLPMDMAAAIPLVDVPEGETFSQMDIIDSYREFTGPAFLSGKRILSSEMGAKPTKAYSYTLSDLLFSMNRAFVGGVNQLVLHGQTYSGKYPQTTWPGYTTFSYLFSEVYSPKQPSWNLTLPDVLSYAARAQWVLQHGVPRTDVVILRSHVATDWTWRTIYNHTDLEDNGWTYNYISPSNFGLPQAFAKDGILSPDTLAWKAIVIESKENFTTAEITHVQQFAQAGVSVILSGGLPGLYTSGNQTFDNQFINEMKTLIALETVHQVESNKVSEKLYELGLSPRIQAISSTKIYTLWREDAETNRDFAFILNDSLNDTVGELVVATGKTPYWLDLWSGEEKPVLTYQVTNGKTKIPLRLRANQTALLAFGPPGSVNASVPTCHLNSTSEDILGYRFTTPDTISLHLNHVSEVTTSDGKTLQVGRCGVRPPIELRNWTLSVEHWEKPADIYDSGAEPLKRNTTQPLPILTSWSDIPALVNVSGVGHYATTFSWQGSQGENSTSGAYIRLPHVLHGARVLVNGYTVPTADYYGEQRDITSLLTEGDNEVLISTPSTMWNYLSTFYGEIEMSGGKPFLNPAAAPKTSNGLVGDVAIVPFREELVQCGST</sequence>
<evidence type="ECO:0000313" key="2">
    <source>
        <dbReference type="Proteomes" id="UP000805649"/>
    </source>
</evidence>
<keyword evidence="2" id="KW-1185">Reference proteome</keyword>
<dbReference type="Proteomes" id="UP000805649">
    <property type="component" value="Unassembled WGS sequence"/>
</dbReference>
<accession>A0ACC3YIK2</accession>
<proteinExistence type="predicted"/>
<name>A0ACC3YIK2_COLTU</name>
<comment type="caution">
    <text evidence="1">The sequence shown here is derived from an EMBL/GenBank/DDBJ whole genome shotgun (WGS) entry which is preliminary data.</text>
</comment>
<gene>
    <name evidence="1" type="ORF">CTRU02_212697</name>
</gene>
<reference evidence="1 2" key="1">
    <citation type="journal article" date="2020" name="Phytopathology">
        <title>Genome Sequence Resources of Colletotrichum truncatum, C. plurivorum, C. musicola, and C. sojae: Four Species Pathogenic to Soybean (Glycine max).</title>
        <authorList>
            <person name="Rogerio F."/>
            <person name="Boufleur T.R."/>
            <person name="Ciampi-Guillardi M."/>
            <person name="Sukno S.A."/>
            <person name="Thon M.R."/>
            <person name="Massola Junior N.S."/>
            <person name="Baroncelli R."/>
        </authorList>
    </citation>
    <scope>NUCLEOTIDE SEQUENCE [LARGE SCALE GENOMIC DNA]</scope>
    <source>
        <strain evidence="1 2">CMES1059</strain>
    </source>
</reference>
<dbReference type="EMBL" id="VUJX02000009">
    <property type="protein sequence ID" value="KAL0931744.1"/>
    <property type="molecule type" value="Genomic_DNA"/>
</dbReference>
<organism evidence="1 2">
    <name type="scientific">Colletotrichum truncatum</name>
    <name type="common">Anthracnose fungus</name>
    <name type="synonym">Colletotrichum capsici</name>
    <dbReference type="NCBI Taxonomy" id="5467"/>
    <lineage>
        <taxon>Eukaryota</taxon>
        <taxon>Fungi</taxon>
        <taxon>Dikarya</taxon>
        <taxon>Ascomycota</taxon>
        <taxon>Pezizomycotina</taxon>
        <taxon>Sordariomycetes</taxon>
        <taxon>Hypocreomycetidae</taxon>
        <taxon>Glomerellales</taxon>
        <taxon>Glomerellaceae</taxon>
        <taxon>Colletotrichum</taxon>
        <taxon>Colletotrichum truncatum species complex</taxon>
    </lineage>
</organism>